<evidence type="ECO:0000256" key="3">
    <source>
        <dbReference type="ARBA" id="ARBA00022692"/>
    </source>
</evidence>
<dbReference type="RefSeq" id="WP_220248778.1">
    <property type="nucleotide sequence ID" value="NZ_JAICCF010000001.1"/>
</dbReference>
<feature type="transmembrane region" description="Helical" evidence="6">
    <location>
        <begin position="339"/>
        <end position="366"/>
    </location>
</feature>
<feature type="transmembrane region" description="Helical" evidence="6">
    <location>
        <begin position="683"/>
        <end position="707"/>
    </location>
</feature>
<keyword evidence="3 6" id="KW-0812">Transmembrane</keyword>
<evidence type="ECO:0000256" key="6">
    <source>
        <dbReference type="SAM" id="Phobius"/>
    </source>
</evidence>
<organism evidence="9 10">
    <name type="scientific">Chitinophaga rhizophila</name>
    <dbReference type="NCBI Taxonomy" id="2866212"/>
    <lineage>
        <taxon>Bacteria</taxon>
        <taxon>Pseudomonadati</taxon>
        <taxon>Bacteroidota</taxon>
        <taxon>Chitinophagia</taxon>
        <taxon>Chitinophagales</taxon>
        <taxon>Chitinophagaceae</taxon>
        <taxon>Chitinophaga</taxon>
    </lineage>
</organism>
<dbReference type="Proteomes" id="UP000812961">
    <property type="component" value="Unassembled WGS sequence"/>
</dbReference>
<keyword evidence="4 6" id="KW-1133">Transmembrane helix</keyword>
<evidence type="ECO:0000313" key="10">
    <source>
        <dbReference type="Proteomes" id="UP000812961"/>
    </source>
</evidence>
<feature type="transmembrane region" description="Helical" evidence="6">
    <location>
        <begin position="719"/>
        <end position="747"/>
    </location>
</feature>
<gene>
    <name evidence="9" type="ORF">K1Y79_04385</name>
</gene>
<dbReference type="EMBL" id="JAICCF010000001">
    <property type="protein sequence ID" value="MBW8683563.1"/>
    <property type="molecule type" value="Genomic_DNA"/>
</dbReference>
<dbReference type="InterPro" id="IPR003838">
    <property type="entry name" value="ABC3_permease_C"/>
</dbReference>
<feature type="domain" description="MacB-like periplasmic core" evidence="8">
    <location>
        <begin position="20"/>
        <end position="238"/>
    </location>
</feature>
<reference evidence="9 10" key="1">
    <citation type="submission" date="2021-08" db="EMBL/GenBank/DDBJ databases">
        <title>The genome sequence of Chitinophaga sp. B61.</title>
        <authorList>
            <person name="Zhang X."/>
        </authorList>
    </citation>
    <scope>NUCLEOTIDE SEQUENCE [LARGE SCALE GENOMIC DNA]</scope>
    <source>
        <strain evidence="9 10">B61</strain>
    </source>
</reference>
<evidence type="ECO:0000313" key="9">
    <source>
        <dbReference type="EMBL" id="MBW8683563.1"/>
    </source>
</evidence>
<evidence type="ECO:0000256" key="2">
    <source>
        <dbReference type="ARBA" id="ARBA00022475"/>
    </source>
</evidence>
<dbReference type="Pfam" id="PF02687">
    <property type="entry name" value="FtsX"/>
    <property type="match status" value="2"/>
</dbReference>
<sequence length="806" mass="89816">MLKNYFRIAFRNIWRSKGYTFINVTGLSIGFCICIFIFLIVYRQLTYDGFHKDGDRIFQTYLFANEPEKAERNTGMPLPLVPAVKAEYPEVEAAARVVSGKNLVEYKGKYFDKLITLTDPDFLQVFSFPLLKGNRATVLNEMSSMVISRDMAETVFGEEDPIGKQIQVGSEENKKTYQVTGVLEDCLDNSSVQYDALARIENLAAYPTAKDKWDAYMLTSFVKLGAGVDASALETRLKPFAVKYFPGEQERLKKKGARRDERGDLFALRLIQLEKVHFDTSLSGGKGAPIALVFALLGIALFILLIACINFINLSIARSFTRAKEVGIRKSLGALRSQLFLQIWGEATVICLTGVIAGAILAYLLMPSFNGMFQARLHPGALLQPGVLGMIGAVFVLVTLIAGGYPALRMARFNTVEVLKGKVSMKRPGVLRNSMIVGQFAMSALLICCTVIAVQQVSYLRQRPVGFNKEEVISIPVGRHVNGRMALERMRNVLLRDPDVLSVTGTGVNLGQGKDRISSRSILGFTYKDREVSSDWLLIDYDYLKTLDIKLLAGREFDPAYPGDSVRRVIITESMARMLGEKDPVGKVFQPEQHEPGFEIIGLIPDFNLYSAAGSAKPITMHISHSEPIAYIFVRVAPDHLTGAMDKLERVWTAVAPQSPFLGSFLDENVDAWYRDEQSFSQIFSIASGIAILLSCMGLFAIAIMIIEQRTKEIGIRKLLGASVMNILLIITREFVKMVLIALFIAIPIAWFAMQQWLDKYPYRIEINWMVFLIVGAITLLIALLTVSFQSVRAALMNPVKSLKAE</sequence>
<keyword evidence="2" id="KW-1003">Cell membrane</keyword>
<feature type="domain" description="ABC3 transporter permease C-terminal" evidence="7">
    <location>
        <begin position="299"/>
        <end position="414"/>
    </location>
</feature>
<dbReference type="PANTHER" id="PTHR30572">
    <property type="entry name" value="MEMBRANE COMPONENT OF TRANSPORTER-RELATED"/>
    <property type="match status" value="1"/>
</dbReference>
<keyword evidence="5 6" id="KW-0472">Membrane</keyword>
<evidence type="ECO:0000256" key="4">
    <source>
        <dbReference type="ARBA" id="ARBA00022989"/>
    </source>
</evidence>
<evidence type="ECO:0000259" key="8">
    <source>
        <dbReference type="Pfam" id="PF12704"/>
    </source>
</evidence>
<dbReference type="InterPro" id="IPR025857">
    <property type="entry name" value="MacB_PCD"/>
</dbReference>
<comment type="caution">
    <text evidence="9">The sequence shown here is derived from an EMBL/GenBank/DDBJ whole genome shotgun (WGS) entry which is preliminary data.</text>
</comment>
<feature type="domain" description="ABC3 transporter permease C-terminal" evidence="7">
    <location>
        <begin position="686"/>
        <end position="799"/>
    </location>
</feature>
<dbReference type="Pfam" id="PF12704">
    <property type="entry name" value="MacB_PCD"/>
    <property type="match status" value="1"/>
</dbReference>
<protein>
    <submittedName>
        <fullName evidence="9">ABC transporter permease</fullName>
    </submittedName>
</protein>
<feature type="transmembrane region" description="Helical" evidence="6">
    <location>
        <begin position="767"/>
        <end position="787"/>
    </location>
</feature>
<feature type="transmembrane region" description="Helical" evidence="6">
    <location>
        <begin position="386"/>
        <end position="408"/>
    </location>
</feature>
<evidence type="ECO:0000256" key="5">
    <source>
        <dbReference type="ARBA" id="ARBA00023136"/>
    </source>
</evidence>
<name>A0ABS7GAJ9_9BACT</name>
<comment type="subcellular location">
    <subcellularLocation>
        <location evidence="1">Cell membrane</location>
        <topology evidence="1">Multi-pass membrane protein</topology>
    </subcellularLocation>
</comment>
<proteinExistence type="predicted"/>
<feature type="transmembrane region" description="Helical" evidence="6">
    <location>
        <begin position="429"/>
        <end position="454"/>
    </location>
</feature>
<dbReference type="PANTHER" id="PTHR30572:SF18">
    <property type="entry name" value="ABC-TYPE MACROLIDE FAMILY EXPORT SYSTEM PERMEASE COMPONENT 2"/>
    <property type="match status" value="1"/>
</dbReference>
<keyword evidence="10" id="KW-1185">Reference proteome</keyword>
<evidence type="ECO:0000259" key="7">
    <source>
        <dbReference type="Pfam" id="PF02687"/>
    </source>
</evidence>
<evidence type="ECO:0000256" key="1">
    <source>
        <dbReference type="ARBA" id="ARBA00004651"/>
    </source>
</evidence>
<dbReference type="InterPro" id="IPR050250">
    <property type="entry name" value="Macrolide_Exporter_MacB"/>
</dbReference>
<feature type="transmembrane region" description="Helical" evidence="6">
    <location>
        <begin position="21"/>
        <end position="42"/>
    </location>
</feature>
<accession>A0ABS7GAJ9</accession>
<feature type="transmembrane region" description="Helical" evidence="6">
    <location>
        <begin position="290"/>
        <end position="312"/>
    </location>
</feature>